<dbReference type="Pfam" id="PF02875">
    <property type="entry name" value="Mur_ligase_C"/>
    <property type="match status" value="1"/>
</dbReference>
<dbReference type="PANTHER" id="PTHR23135">
    <property type="entry name" value="MUR LIGASE FAMILY MEMBER"/>
    <property type="match status" value="1"/>
</dbReference>
<dbReference type="Gene3D" id="3.90.190.20">
    <property type="entry name" value="Mur ligase, C-terminal domain"/>
    <property type="match status" value="1"/>
</dbReference>
<comment type="catalytic activity">
    <reaction evidence="8">
        <text>UDP-N-acetyl-alpha-D-muramoyl-L-alanyl-D-glutamate + meso-2,6-diaminopimelate + ATP = UDP-N-acetyl-alpha-D-muramoyl-L-alanyl-gamma-D-glutamyl-meso-2,6-diaminopimelate + ADP + phosphate + H(+)</text>
        <dbReference type="Rhea" id="RHEA:23676"/>
        <dbReference type="ChEBI" id="CHEBI:15378"/>
        <dbReference type="ChEBI" id="CHEBI:30616"/>
        <dbReference type="ChEBI" id="CHEBI:43474"/>
        <dbReference type="ChEBI" id="CHEBI:57791"/>
        <dbReference type="ChEBI" id="CHEBI:83900"/>
        <dbReference type="ChEBI" id="CHEBI:83905"/>
        <dbReference type="ChEBI" id="CHEBI:456216"/>
        <dbReference type="EC" id="6.3.2.13"/>
    </reaction>
</comment>
<dbReference type="AlphaFoldDB" id="A0A9D0ZPL8"/>
<keyword evidence="3 8" id="KW-0132">Cell division</keyword>
<feature type="binding site" evidence="8">
    <location>
        <position position="155"/>
    </location>
    <ligand>
        <name>UDP-N-acetyl-alpha-D-muramoyl-L-alanyl-D-glutamate</name>
        <dbReference type="ChEBI" id="CHEBI:83900"/>
    </ligand>
</feature>
<dbReference type="Proteomes" id="UP000886786">
    <property type="component" value="Unassembled WGS sequence"/>
</dbReference>
<comment type="caution">
    <text evidence="13">The sequence shown here is derived from an EMBL/GenBank/DDBJ whole genome shotgun (WGS) entry which is preliminary data.</text>
</comment>
<keyword evidence="6 8" id="KW-0131">Cell cycle</keyword>
<dbReference type="Pfam" id="PF01225">
    <property type="entry name" value="Mur_ligase"/>
    <property type="match status" value="1"/>
</dbReference>
<dbReference type="Gene3D" id="3.40.1190.10">
    <property type="entry name" value="Mur-like, catalytic domain"/>
    <property type="match status" value="1"/>
</dbReference>
<keyword evidence="4 8" id="KW-0133">Cell shape</keyword>
<evidence type="ECO:0000256" key="6">
    <source>
        <dbReference type="ARBA" id="ARBA00023306"/>
    </source>
</evidence>
<reference evidence="13" key="1">
    <citation type="submission" date="2020-10" db="EMBL/GenBank/DDBJ databases">
        <authorList>
            <person name="Gilroy R."/>
        </authorList>
    </citation>
    <scope>NUCLEOTIDE SEQUENCE</scope>
    <source>
        <strain evidence="13">CHK147-3167</strain>
    </source>
</reference>
<keyword evidence="8 13" id="KW-0436">Ligase</keyword>
<keyword evidence="8" id="KW-0547">Nucleotide-binding</keyword>
<comment type="caution">
    <text evidence="8">Lacks conserved residue(s) required for the propagation of feature annotation.</text>
</comment>
<feature type="binding site" evidence="8">
    <location>
        <position position="127"/>
    </location>
    <ligand>
        <name>UDP-N-acetyl-alpha-D-muramoyl-L-alanyl-D-glutamate</name>
        <dbReference type="ChEBI" id="CHEBI:83900"/>
    </ligand>
</feature>
<name>A0A9D0ZPL8_9FIRM</name>
<organism evidence="13 14">
    <name type="scientific">Candidatus Coprosoma intestinipullorum</name>
    <dbReference type="NCBI Taxonomy" id="2840752"/>
    <lineage>
        <taxon>Bacteria</taxon>
        <taxon>Bacillati</taxon>
        <taxon>Bacillota</taxon>
        <taxon>Bacillota incertae sedis</taxon>
        <taxon>Candidatus Coprosoma</taxon>
    </lineage>
</organism>
<evidence type="ECO:0000256" key="5">
    <source>
        <dbReference type="ARBA" id="ARBA00022984"/>
    </source>
</evidence>
<evidence type="ECO:0000256" key="4">
    <source>
        <dbReference type="ARBA" id="ARBA00022960"/>
    </source>
</evidence>
<evidence type="ECO:0000259" key="11">
    <source>
        <dbReference type="Pfam" id="PF02875"/>
    </source>
</evidence>
<dbReference type="InterPro" id="IPR036565">
    <property type="entry name" value="Mur-like_cat_sf"/>
</dbReference>
<dbReference type="GO" id="GO:0071555">
    <property type="term" value="P:cell wall organization"/>
    <property type="evidence" value="ECO:0007669"/>
    <property type="project" value="UniProtKB-KW"/>
</dbReference>
<comment type="subcellular location">
    <subcellularLocation>
        <location evidence="8 9">Cytoplasm</location>
    </subcellularLocation>
</comment>
<dbReference type="GO" id="GO:0005737">
    <property type="term" value="C:cytoplasm"/>
    <property type="evidence" value="ECO:0007669"/>
    <property type="project" value="UniProtKB-SubCell"/>
</dbReference>
<evidence type="ECO:0000259" key="10">
    <source>
        <dbReference type="Pfam" id="PF01225"/>
    </source>
</evidence>
<evidence type="ECO:0000256" key="1">
    <source>
        <dbReference type="ARBA" id="ARBA00004752"/>
    </source>
</evidence>
<dbReference type="GO" id="GO:0009252">
    <property type="term" value="P:peptidoglycan biosynthetic process"/>
    <property type="evidence" value="ECO:0007669"/>
    <property type="project" value="UniProtKB-UniRule"/>
</dbReference>
<feature type="binding site" evidence="8">
    <location>
        <position position="8"/>
    </location>
    <ligand>
        <name>UDP-N-acetyl-alpha-D-muramoyl-L-alanyl-D-glutamate</name>
        <dbReference type="ChEBI" id="CHEBI:83900"/>
    </ligand>
</feature>
<evidence type="ECO:0000313" key="14">
    <source>
        <dbReference type="Proteomes" id="UP000886786"/>
    </source>
</evidence>
<evidence type="ECO:0000259" key="12">
    <source>
        <dbReference type="Pfam" id="PF08245"/>
    </source>
</evidence>
<dbReference type="PANTHER" id="PTHR23135:SF4">
    <property type="entry name" value="UDP-N-ACETYLMURAMOYL-L-ALANYL-D-GLUTAMATE--2,6-DIAMINOPIMELATE LIGASE MURE HOMOLOG, CHLOROPLASTIC"/>
    <property type="match status" value="1"/>
</dbReference>
<dbReference type="InterPro" id="IPR035911">
    <property type="entry name" value="MurE/MurF_N"/>
</dbReference>
<dbReference type="SUPFAM" id="SSF63418">
    <property type="entry name" value="MurE/MurF N-terminal domain"/>
    <property type="match status" value="1"/>
</dbReference>
<dbReference type="SUPFAM" id="SSF53244">
    <property type="entry name" value="MurD-like peptide ligases, peptide-binding domain"/>
    <property type="match status" value="1"/>
</dbReference>
<dbReference type="InterPro" id="IPR005761">
    <property type="entry name" value="UDP-N-AcMur-Glu-dNH2Pim_ligase"/>
</dbReference>
<comment type="pathway">
    <text evidence="1 8 9">Cell wall biogenesis; peptidoglycan biosynthesis.</text>
</comment>
<reference evidence="13" key="2">
    <citation type="journal article" date="2021" name="PeerJ">
        <title>Extensive microbial diversity within the chicken gut microbiome revealed by metagenomics and culture.</title>
        <authorList>
            <person name="Gilroy R."/>
            <person name="Ravi A."/>
            <person name="Getino M."/>
            <person name="Pursley I."/>
            <person name="Horton D.L."/>
            <person name="Alikhan N.F."/>
            <person name="Baker D."/>
            <person name="Gharbi K."/>
            <person name="Hall N."/>
            <person name="Watson M."/>
            <person name="Adriaenssens E.M."/>
            <person name="Foster-Nyarko E."/>
            <person name="Jarju S."/>
            <person name="Secka A."/>
            <person name="Antonio M."/>
            <person name="Oren A."/>
            <person name="Chaudhuri R.R."/>
            <person name="La Ragione R."/>
            <person name="Hildebrand F."/>
            <person name="Pallen M.J."/>
        </authorList>
    </citation>
    <scope>NUCLEOTIDE SEQUENCE</scope>
    <source>
        <strain evidence="13">CHK147-3167</strain>
    </source>
</reference>
<keyword evidence="8" id="KW-0963">Cytoplasm</keyword>
<evidence type="ECO:0000313" key="13">
    <source>
        <dbReference type="EMBL" id="HIQ90069.1"/>
    </source>
</evidence>
<dbReference type="NCBIfam" id="NF001126">
    <property type="entry name" value="PRK00139.1-4"/>
    <property type="match status" value="1"/>
</dbReference>
<accession>A0A9D0ZPL8</accession>
<proteinExistence type="inferred from homology"/>
<dbReference type="InterPro" id="IPR000713">
    <property type="entry name" value="Mur_ligase_N"/>
</dbReference>
<dbReference type="InterPro" id="IPR036615">
    <property type="entry name" value="Mur_ligase_C_dom_sf"/>
</dbReference>
<feature type="domain" description="Mur ligase central" evidence="12">
    <location>
        <begin position="84"/>
        <end position="276"/>
    </location>
</feature>
<dbReference type="EMBL" id="DVFV01000009">
    <property type="protein sequence ID" value="HIQ90069.1"/>
    <property type="molecule type" value="Genomic_DNA"/>
</dbReference>
<gene>
    <name evidence="8" type="primary">murE</name>
    <name evidence="13" type="ORF">IAB27_00355</name>
</gene>
<sequence length="455" mass="51687">MFKYETDSRKVKPGQTFVAIKGYTVDGHDFIDKAIQNGASAVIAGHEVDCSVPVTVVDDPAKYYQELLVKEYSHEFDKLKLIGITGTNGKTTSAWLAYQMLNLLGKKAAYIGTLGFYCGDYVEVLPNTSPEILTTYKLLEKAMELGCEYVVMEVSNFALDLKRIEGLKFIAGAFTNLSEDHLDYHKTMENYMNCKLKLTEYIKKDGVLCVNMDDPVSEKFKERFENTKTFGFGDYDYSIIDDDIHPDHTDINFKVYGTDYKVTTNLTSKFNVYNYFTMFSMLHEIGFSCEDLIEKTKDLKAPKGRCETYKVKDGFAVVDYAHTPDAVLKVVTAYKELAKGRIITVVGCGGDRDPMKRPIMGEIASEYSDYVIFTNDNPRTEDSNKIMEDIIAGVKKDNYEVCLDRREAIKKALDMIKKDDIVLLLGKGHENYQILGHEKIHLDDSEEVLKYNENN</sequence>
<evidence type="ECO:0000256" key="7">
    <source>
        <dbReference type="ARBA" id="ARBA00023316"/>
    </source>
</evidence>
<protein>
    <recommendedName>
        <fullName evidence="8">UDP-N-acetylmuramoyl-L-alanyl-D-glutamate--2,6-diaminopimelate ligase</fullName>
        <ecNumber evidence="8">6.3.2.13</ecNumber>
    </recommendedName>
    <alternativeName>
        <fullName evidence="8">Meso-A2pm-adding enzyme</fullName>
    </alternativeName>
    <alternativeName>
        <fullName evidence="8">Meso-diaminopimelate-adding enzyme</fullName>
    </alternativeName>
    <alternativeName>
        <fullName evidence="8">UDP-MurNAc-L-Ala-D-Glu:meso-diaminopimelate ligase</fullName>
    </alternativeName>
    <alternativeName>
        <fullName evidence="8">UDP-MurNAc-tripeptide synthetase</fullName>
    </alternativeName>
    <alternativeName>
        <fullName evidence="8">UDP-N-acetylmuramyl-tripeptide synthetase</fullName>
    </alternativeName>
</protein>
<dbReference type="GO" id="GO:0005524">
    <property type="term" value="F:ATP binding"/>
    <property type="evidence" value="ECO:0007669"/>
    <property type="project" value="UniProtKB-UniRule"/>
</dbReference>
<feature type="domain" description="Mur ligase N-terminal catalytic" evidence="10">
    <location>
        <begin position="6"/>
        <end position="51"/>
    </location>
</feature>
<feature type="short sequence motif" description="Meso-diaminopimelate recognition motif" evidence="8">
    <location>
        <begin position="376"/>
        <end position="379"/>
    </location>
</feature>
<dbReference type="HAMAP" id="MF_00208">
    <property type="entry name" value="MurE"/>
    <property type="match status" value="1"/>
</dbReference>
<feature type="binding site" evidence="8">
    <location>
        <position position="352"/>
    </location>
    <ligand>
        <name>meso-2,6-diaminopimelate</name>
        <dbReference type="ChEBI" id="CHEBI:57791"/>
    </ligand>
</feature>
<dbReference type="GO" id="GO:0000287">
    <property type="term" value="F:magnesium ion binding"/>
    <property type="evidence" value="ECO:0007669"/>
    <property type="project" value="UniProtKB-UniRule"/>
</dbReference>
<comment type="function">
    <text evidence="8">Catalyzes the addition of meso-diaminopimelic acid to the nucleotide precursor UDP-N-acetylmuramoyl-L-alanyl-D-glutamate (UMAG) in the biosynthesis of bacterial cell-wall peptidoglycan.</text>
</comment>
<keyword evidence="8" id="KW-0067">ATP-binding</keyword>
<dbReference type="GO" id="GO:0051301">
    <property type="term" value="P:cell division"/>
    <property type="evidence" value="ECO:0007669"/>
    <property type="project" value="UniProtKB-KW"/>
</dbReference>
<keyword evidence="8" id="KW-0460">Magnesium</keyword>
<dbReference type="InterPro" id="IPR013221">
    <property type="entry name" value="Mur_ligase_cen"/>
</dbReference>
<dbReference type="SUPFAM" id="SSF53623">
    <property type="entry name" value="MurD-like peptide ligases, catalytic domain"/>
    <property type="match status" value="1"/>
</dbReference>
<feature type="binding site" evidence="8">
    <location>
        <begin position="376"/>
        <end position="379"/>
    </location>
    <ligand>
        <name>meso-2,6-diaminopimelate</name>
        <dbReference type="ChEBI" id="CHEBI:57791"/>
    </ligand>
</feature>
<dbReference type="GO" id="GO:0008765">
    <property type="term" value="F:UDP-N-acetylmuramoylalanyl-D-glutamate-2,6-diaminopimelate ligase activity"/>
    <property type="evidence" value="ECO:0007669"/>
    <property type="project" value="UniProtKB-UniRule"/>
</dbReference>
<comment type="PTM">
    <text evidence="8">Carboxylation is probably crucial for Mg(2+) binding and, consequently, for the gamma-phosphate positioning of ATP.</text>
</comment>
<keyword evidence="5 8" id="KW-0573">Peptidoglycan synthesis</keyword>
<dbReference type="Gene3D" id="3.40.1390.10">
    <property type="entry name" value="MurE/MurF, N-terminal domain"/>
    <property type="match status" value="1"/>
</dbReference>
<dbReference type="NCBIfam" id="TIGR01085">
    <property type="entry name" value="murE"/>
    <property type="match status" value="1"/>
</dbReference>
<evidence type="ECO:0000256" key="9">
    <source>
        <dbReference type="RuleBase" id="RU004135"/>
    </source>
</evidence>
<dbReference type="GO" id="GO:0008360">
    <property type="term" value="P:regulation of cell shape"/>
    <property type="evidence" value="ECO:0007669"/>
    <property type="project" value="UniProtKB-KW"/>
</dbReference>
<evidence type="ECO:0000256" key="8">
    <source>
        <dbReference type="HAMAP-Rule" id="MF_00208"/>
    </source>
</evidence>
<feature type="modified residue" description="N6-carboxylysine" evidence="8">
    <location>
        <position position="195"/>
    </location>
</feature>
<dbReference type="Pfam" id="PF08245">
    <property type="entry name" value="Mur_ligase_M"/>
    <property type="match status" value="1"/>
</dbReference>
<feature type="binding site" evidence="8">
    <location>
        <position position="430"/>
    </location>
    <ligand>
        <name>meso-2,6-diaminopimelate</name>
        <dbReference type="ChEBI" id="CHEBI:57791"/>
    </ligand>
</feature>
<comment type="similarity">
    <text evidence="2 8">Belongs to the MurCDEF family. MurE subfamily.</text>
</comment>
<feature type="domain" description="Mur ligase C-terminal" evidence="11">
    <location>
        <begin position="304"/>
        <end position="428"/>
    </location>
</feature>
<keyword evidence="7 8" id="KW-0961">Cell wall biogenesis/degradation</keyword>
<dbReference type="EC" id="6.3.2.13" evidence="8"/>
<dbReference type="InterPro" id="IPR004101">
    <property type="entry name" value="Mur_ligase_C"/>
</dbReference>
<feature type="binding site" evidence="8">
    <location>
        <position position="163"/>
    </location>
    <ligand>
        <name>UDP-N-acetyl-alpha-D-muramoyl-L-alanyl-D-glutamate</name>
        <dbReference type="ChEBI" id="CHEBI:83900"/>
    </ligand>
</feature>
<comment type="cofactor">
    <cofactor evidence="8">
        <name>Mg(2+)</name>
        <dbReference type="ChEBI" id="CHEBI:18420"/>
    </cofactor>
</comment>
<evidence type="ECO:0000256" key="3">
    <source>
        <dbReference type="ARBA" id="ARBA00022618"/>
    </source>
</evidence>
<feature type="binding site" evidence="8">
    <location>
        <begin position="86"/>
        <end position="92"/>
    </location>
    <ligand>
        <name>ATP</name>
        <dbReference type="ChEBI" id="CHEBI:30616"/>
    </ligand>
</feature>
<evidence type="ECO:0000256" key="2">
    <source>
        <dbReference type="ARBA" id="ARBA00005898"/>
    </source>
</evidence>
<feature type="binding site" evidence="8">
    <location>
        <position position="426"/>
    </location>
    <ligand>
        <name>meso-2,6-diaminopimelate</name>
        <dbReference type="ChEBI" id="CHEBI:57791"/>
    </ligand>
</feature>